<gene>
    <name evidence="1" type="ORF">LKD70_17735</name>
</gene>
<sequence length="121" mass="14255">MSEKNMDKKNRWRNVTIAFRMSPEENEELDKRVKLCGYQTRQEYIIESVLYQKITAVGNPLMLVQFRKQLRDIETELKRLNTLNDAGEEIFTPIRTMLEILNGFAEGRNTDENKKDGQQSL</sequence>
<evidence type="ECO:0000313" key="2">
    <source>
        <dbReference type="Proteomes" id="UP001198151"/>
    </source>
</evidence>
<dbReference type="RefSeq" id="WP_227709198.1">
    <property type="nucleotide sequence ID" value="NZ_JAJEQX010000058.1"/>
</dbReference>
<protein>
    <recommendedName>
        <fullName evidence="3">Mobilization protein</fullName>
    </recommendedName>
</protein>
<dbReference type="EMBL" id="JAJEQX010000058">
    <property type="protein sequence ID" value="MCC2256225.1"/>
    <property type="molecule type" value="Genomic_DNA"/>
</dbReference>
<dbReference type="Pfam" id="PF21983">
    <property type="entry name" value="NikA-like"/>
    <property type="match status" value="1"/>
</dbReference>
<proteinExistence type="predicted"/>
<dbReference type="InterPro" id="IPR053842">
    <property type="entry name" value="NikA-like"/>
</dbReference>
<reference evidence="1 2" key="1">
    <citation type="submission" date="2021-10" db="EMBL/GenBank/DDBJ databases">
        <title>Anaerobic single-cell dispensing facilitates the cultivation of human gut bacteria.</title>
        <authorList>
            <person name="Afrizal A."/>
        </authorList>
    </citation>
    <scope>NUCLEOTIDE SEQUENCE [LARGE SCALE GENOMIC DNA]</scope>
    <source>
        <strain evidence="1 2">CLA-AA-H200</strain>
    </source>
</reference>
<comment type="caution">
    <text evidence="1">The sequence shown here is derived from an EMBL/GenBank/DDBJ whole genome shotgun (WGS) entry which is preliminary data.</text>
</comment>
<name>A0ABS8G1P3_9FIRM</name>
<dbReference type="Proteomes" id="UP001198151">
    <property type="component" value="Unassembled WGS sequence"/>
</dbReference>
<organism evidence="1 2">
    <name type="scientific">Ruminococcus turbiniformis</name>
    <dbReference type="NCBI Taxonomy" id="2881258"/>
    <lineage>
        <taxon>Bacteria</taxon>
        <taxon>Bacillati</taxon>
        <taxon>Bacillota</taxon>
        <taxon>Clostridia</taxon>
        <taxon>Eubacteriales</taxon>
        <taxon>Oscillospiraceae</taxon>
        <taxon>Ruminococcus</taxon>
    </lineage>
</organism>
<keyword evidence="2" id="KW-1185">Reference proteome</keyword>
<evidence type="ECO:0000313" key="1">
    <source>
        <dbReference type="EMBL" id="MCC2256225.1"/>
    </source>
</evidence>
<accession>A0ABS8G1P3</accession>
<evidence type="ECO:0008006" key="3">
    <source>
        <dbReference type="Google" id="ProtNLM"/>
    </source>
</evidence>